<keyword evidence="3" id="KW-1185">Reference proteome</keyword>
<protein>
    <submittedName>
        <fullName evidence="2">Uncharacterized protein</fullName>
    </submittedName>
</protein>
<dbReference type="Pfam" id="PF18895">
    <property type="entry name" value="T4SS_pilin"/>
    <property type="match status" value="2"/>
</dbReference>
<feature type="transmembrane region" description="Helical" evidence="1">
    <location>
        <begin position="164"/>
        <end position="187"/>
    </location>
</feature>
<feature type="transmembrane region" description="Helical" evidence="1">
    <location>
        <begin position="376"/>
        <end position="397"/>
    </location>
</feature>
<dbReference type="Proteomes" id="UP000009229">
    <property type="component" value="Chromosome"/>
</dbReference>
<proteinExistence type="predicted"/>
<keyword evidence="1" id="KW-0812">Transmembrane</keyword>
<feature type="transmembrane region" description="Helical" evidence="1">
    <location>
        <begin position="333"/>
        <end position="355"/>
    </location>
</feature>
<dbReference type="EMBL" id="CP002770">
    <property type="protein sequence ID" value="AEG14426.1"/>
    <property type="molecule type" value="Genomic_DNA"/>
</dbReference>
<reference evidence="3" key="1">
    <citation type="submission" date="2011-05" db="EMBL/GenBank/DDBJ databases">
        <title>Complete sequence of Desulfotomaculum kuznetsovii DSM 6115.</title>
        <authorList>
            <person name="Lucas S."/>
            <person name="Han J."/>
            <person name="Lapidus A."/>
            <person name="Cheng J.-F."/>
            <person name="Goodwin L."/>
            <person name="Pitluck S."/>
            <person name="Peters L."/>
            <person name="Mikhailova N."/>
            <person name="Lu M."/>
            <person name="Saunders E."/>
            <person name="Han C."/>
            <person name="Tapia R."/>
            <person name="Land M."/>
            <person name="Hauser L."/>
            <person name="Kyrpides N."/>
            <person name="Ivanova N."/>
            <person name="Pagani I."/>
            <person name="Nazina T."/>
            <person name="Ivanova A."/>
            <person name="Parshina S."/>
            <person name="Kuever J."/>
            <person name="Muyzer G."/>
            <person name="Plugge C."/>
            <person name="Stams A."/>
            <person name="Woyke T."/>
        </authorList>
    </citation>
    <scope>NUCLEOTIDE SEQUENCE [LARGE SCALE GENOMIC DNA]</scope>
    <source>
        <strain evidence="3">DSM 6115 / VKM B-1805 / 17</strain>
    </source>
</reference>
<evidence type="ECO:0000313" key="2">
    <source>
        <dbReference type="EMBL" id="AEG14426.1"/>
    </source>
</evidence>
<dbReference type="AlphaFoldDB" id="A0AAU8PRX8"/>
<name>A0AAU8PRX8_DESK7</name>
<feature type="transmembrane region" description="Helical" evidence="1">
    <location>
        <begin position="208"/>
        <end position="229"/>
    </location>
</feature>
<evidence type="ECO:0000256" key="1">
    <source>
        <dbReference type="SAM" id="Phobius"/>
    </source>
</evidence>
<evidence type="ECO:0000313" key="3">
    <source>
        <dbReference type="Proteomes" id="UP000009229"/>
    </source>
</evidence>
<dbReference type="InterPro" id="IPR043993">
    <property type="entry name" value="T4SS_pilin"/>
</dbReference>
<organism evidence="2 3">
    <name type="scientific">Desulfofundulus kuznetsovii (strain DSM 6115 / VKM B-1805 / 17)</name>
    <name type="common">Desulfotomaculum kuznetsovii</name>
    <dbReference type="NCBI Taxonomy" id="760568"/>
    <lineage>
        <taxon>Bacteria</taxon>
        <taxon>Bacillati</taxon>
        <taxon>Bacillota</taxon>
        <taxon>Clostridia</taxon>
        <taxon>Eubacteriales</taxon>
        <taxon>Peptococcaceae</taxon>
        <taxon>Desulfofundulus</taxon>
    </lineage>
</organism>
<keyword evidence="1" id="KW-1133">Transmembrane helix</keyword>
<feature type="transmembrane region" description="Helical" evidence="1">
    <location>
        <begin position="451"/>
        <end position="472"/>
    </location>
</feature>
<keyword evidence="1" id="KW-0472">Membrane</keyword>
<dbReference type="RefSeq" id="WP_013821941.1">
    <property type="nucleotide sequence ID" value="NC_015573.1"/>
</dbReference>
<dbReference type="KEGG" id="dku:Desku_0826"/>
<sequence length="477" mass="51985">MRLLSRKLLPVFLLLFTFVLPLTAAAGPPYRVKDLSNLRAVAYPSGRVEVSWNVQVYEVPPSFPNAKVYVYRVSADGGKEQVAALEVPPDAPVGSYFQMSCSDTPPAKGKYTYYALSNDTESNKYTVDTSAVTEEGDPGVPNSGKTDVEVRPGLFTSEQWNTIMWWYGILTSISGGFLVMVVVRSGYRHMVSGLNPGMRASFIEDVQRCILAMVLIVLAPVLVKLLIAINDGFVSLFASVVKQAAVNAQMAKPEQLDKAGMFEQVLALPFQAVLDIIQKIFGLAPIEQLVFNSKDLNLIAGAGTIETGNVFANALLNLALAAFTVYFNAVYTIRHWVVTAALVATPLITWIWVLTSERQVIEIWAAEIFQTIFLQSAHALTLGIFLSVLCGAAGGGIDTSWLGGGLRDIAVWFASFGGAVCVMVIVFLGYRYMTARNEKEFAQAREGLVRALIGLAILGLSLTIAGFLVYLFNGKWY</sequence>
<accession>A0AAU8PRX8</accession>
<feature type="transmembrane region" description="Helical" evidence="1">
    <location>
        <begin position="409"/>
        <end position="430"/>
    </location>
</feature>
<gene>
    <name evidence="2" type="ordered locus">Desku_0826</name>
</gene>